<comment type="function">
    <text evidence="1">The purine nucleoside phosphorylases catalyze the phosphorolytic breakdown of the N-glycosidic bond in the beta-(deoxy)ribonucleoside molecules, with the formation of the corresponding free purine bases and pentose-1-phosphate. Cleaves guanosine, inosine, 2'-deoxyguanosine and 2'-deoxyinosine.</text>
</comment>
<evidence type="ECO:0000256" key="6">
    <source>
        <dbReference type="ARBA" id="ARBA00048556"/>
    </source>
</evidence>
<dbReference type="GO" id="GO:0009116">
    <property type="term" value="P:nucleoside metabolic process"/>
    <property type="evidence" value="ECO:0007669"/>
    <property type="project" value="InterPro"/>
</dbReference>
<proteinExistence type="inferred from homology"/>
<feature type="binding site" evidence="8">
    <location>
        <begin position="85"/>
        <end position="87"/>
    </location>
    <ligand>
        <name>phosphate</name>
        <dbReference type="ChEBI" id="CHEBI:43474"/>
    </ligand>
</feature>
<dbReference type="RefSeq" id="WP_145851918.1">
    <property type="nucleotide sequence ID" value="NZ_RPFW01000001.1"/>
</dbReference>
<dbReference type="Pfam" id="PF01048">
    <property type="entry name" value="PNP_UDP_1"/>
    <property type="match status" value="1"/>
</dbReference>
<feature type="binding site" evidence="8">
    <location>
        <position position="212"/>
    </location>
    <ligand>
        <name>phosphate</name>
        <dbReference type="ChEBI" id="CHEBI:43474"/>
    </ligand>
</feature>
<evidence type="ECO:0000256" key="8">
    <source>
        <dbReference type="PIRSR" id="PIRSR000477-2"/>
    </source>
</evidence>
<dbReference type="Gene3D" id="3.40.50.1580">
    <property type="entry name" value="Nucleoside phosphorylase domain"/>
    <property type="match status" value="1"/>
</dbReference>
<evidence type="ECO:0000256" key="1">
    <source>
        <dbReference type="ARBA" id="ARBA00002678"/>
    </source>
</evidence>
<evidence type="ECO:0000256" key="2">
    <source>
        <dbReference type="ARBA" id="ARBA00005058"/>
    </source>
</evidence>
<feature type="binding site" evidence="8">
    <location>
        <position position="235"/>
    </location>
    <ligand>
        <name>a purine D-ribonucleoside</name>
        <dbReference type="ChEBI" id="CHEBI:142355"/>
    </ligand>
</feature>
<dbReference type="EC" id="2.4.2.1" evidence="7"/>
<gene>
    <name evidence="10" type="ORF">EAS64_07620</name>
</gene>
<dbReference type="PIRSF" id="PIRSF000477">
    <property type="entry name" value="PurNPase"/>
    <property type="match status" value="1"/>
</dbReference>
<feature type="binding site" evidence="8">
    <location>
        <position position="65"/>
    </location>
    <ligand>
        <name>phosphate</name>
        <dbReference type="ChEBI" id="CHEBI:43474"/>
    </ligand>
</feature>
<dbReference type="NCBIfam" id="TIGR01697">
    <property type="entry name" value="PNPH-PUNA-XAPA"/>
    <property type="match status" value="1"/>
</dbReference>
<evidence type="ECO:0000256" key="3">
    <source>
        <dbReference type="ARBA" id="ARBA00006751"/>
    </source>
</evidence>
<reference evidence="10 11" key="1">
    <citation type="submission" date="2018-11" db="EMBL/GenBank/DDBJ databases">
        <title>Trebonia kvetii gen.nov., sp.nov., a novel acidophilic actinobacterium, and proposal of the new actinobacterial family Treboniaceae fam. nov.</title>
        <authorList>
            <person name="Rapoport D."/>
            <person name="Sagova-Mareckova M."/>
            <person name="Sedlacek I."/>
            <person name="Provaznik J."/>
            <person name="Kralova S."/>
            <person name="Pavlinic D."/>
            <person name="Benes V."/>
            <person name="Kopecky J."/>
        </authorList>
    </citation>
    <scope>NUCLEOTIDE SEQUENCE [LARGE SCALE GENOMIC DNA]</scope>
    <source>
        <strain evidence="10 11">15Tr583</strain>
    </source>
</reference>
<name>A0A6P2CC36_9ACTN</name>
<dbReference type="SUPFAM" id="SSF53167">
    <property type="entry name" value="Purine and uridine phosphorylases"/>
    <property type="match status" value="1"/>
</dbReference>
<comment type="pathway">
    <text evidence="2 7">Purine metabolism; purine nucleoside salvage.</text>
</comment>
<dbReference type="AlphaFoldDB" id="A0A6P2CC36"/>
<dbReference type="CDD" id="cd09009">
    <property type="entry name" value="PNP-EcPNPII_like"/>
    <property type="match status" value="1"/>
</dbReference>
<dbReference type="Proteomes" id="UP000460272">
    <property type="component" value="Unassembled WGS sequence"/>
</dbReference>
<comment type="catalytic activity">
    <reaction evidence="6">
        <text>a purine 2'-deoxy-D-ribonucleoside + phosphate = a purine nucleobase + 2-deoxy-alpha-D-ribose 1-phosphate</text>
        <dbReference type="Rhea" id="RHEA:36431"/>
        <dbReference type="ChEBI" id="CHEBI:26386"/>
        <dbReference type="ChEBI" id="CHEBI:43474"/>
        <dbReference type="ChEBI" id="CHEBI:57259"/>
        <dbReference type="ChEBI" id="CHEBI:142361"/>
        <dbReference type="EC" id="2.4.2.1"/>
    </reaction>
</comment>
<evidence type="ECO:0000256" key="5">
    <source>
        <dbReference type="ARBA" id="ARBA00022679"/>
    </source>
</evidence>
<dbReference type="InterPro" id="IPR000845">
    <property type="entry name" value="Nucleoside_phosphorylase_d"/>
</dbReference>
<organism evidence="10 11">
    <name type="scientific">Trebonia kvetii</name>
    <dbReference type="NCBI Taxonomy" id="2480626"/>
    <lineage>
        <taxon>Bacteria</taxon>
        <taxon>Bacillati</taxon>
        <taxon>Actinomycetota</taxon>
        <taxon>Actinomycetes</taxon>
        <taxon>Streptosporangiales</taxon>
        <taxon>Treboniaceae</taxon>
        <taxon>Trebonia</taxon>
    </lineage>
</organism>
<dbReference type="EMBL" id="RPFW01000001">
    <property type="protein sequence ID" value="TVZ07163.1"/>
    <property type="molecule type" value="Genomic_DNA"/>
</dbReference>
<dbReference type="OrthoDB" id="1523230at2"/>
<dbReference type="PANTHER" id="PTHR11904:SF9">
    <property type="entry name" value="PURINE NUCLEOSIDE PHOSPHORYLASE-RELATED"/>
    <property type="match status" value="1"/>
</dbReference>
<protein>
    <recommendedName>
        <fullName evidence="7">Purine nucleoside phosphorylase</fullName>
        <ecNumber evidence="7">2.4.2.1</ecNumber>
    </recommendedName>
    <alternativeName>
        <fullName evidence="7">Inosine-guanosine phosphorylase</fullName>
    </alternativeName>
</protein>
<feature type="domain" description="Nucleoside phosphorylase" evidence="9">
    <location>
        <begin position="69"/>
        <end position="269"/>
    </location>
</feature>
<feature type="binding site" evidence="8">
    <location>
        <position position="193"/>
    </location>
    <ligand>
        <name>a purine D-ribonucleoside</name>
        <dbReference type="ChEBI" id="CHEBI:142355"/>
    </ligand>
</feature>
<evidence type="ECO:0000259" key="9">
    <source>
        <dbReference type="Pfam" id="PF01048"/>
    </source>
</evidence>
<evidence type="ECO:0000313" key="11">
    <source>
        <dbReference type="Proteomes" id="UP000460272"/>
    </source>
</evidence>
<dbReference type="InterPro" id="IPR011268">
    <property type="entry name" value="Purine_phosphorylase"/>
</dbReference>
<evidence type="ECO:0000313" key="10">
    <source>
        <dbReference type="EMBL" id="TVZ07163.1"/>
    </source>
</evidence>
<comment type="similarity">
    <text evidence="3 7">Belongs to the PNP/MTAP phosphorylase family.</text>
</comment>
<keyword evidence="11" id="KW-1185">Reference proteome</keyword>
<keyword evidence="4 7" id="KW-0328">Glycosyltransferase</keyword>
<keyword evidence="5 7" id="KW-0808">Transferase</keyword>
<dbReference type="GO" id="GO:0005737">
    <property type="term" value="C:cytoplasm"/>
    <property type="evidence" value="ECO:0007669"/>
    <property type="project" value="TreeGrafter"/>
</dbReference>
<comment type="caution">
    <text evidence="10">The sequence shown here is derived from an EMBL/GenBank/DDBJ whole genome shotgun (WGS) entry which is preliminary data.</text>
</comment>
<dbReference type="PANTHER" id="PTHR11904">
    <property type="entry name" value="METHYLTHIOADENOSINE/PURINE NUCLEOSIDE PHOSPHORYLASE"/>
    <property type="match status" value="1"/>
</dbReference>
<sequence length="272" mass="28019">MTTDPFALAEASAAALRGQTGAESFDAAVVLGSGWLAAADALGTTVAEISLADLGGFAQPSVKGHAPSVRYIRMGKLHILAYLGRIHLYEGHDPNAVTHGVRTAVAAGCRTIVLTNAAGGINPAFGVGQPVLVSDHINLTGRSPLTGPLPPQVPSRFTDLTEVYSGRLRAMARELDPALPEGVYAGLPGPHFETPAEIRMLRTAGADLVGMSTVMEAIAARHLGAEVLGISLVTNPAAGLSQEPIDHKDVLAAAREPAARVGSLLAELLPRG</sequence>
<dbReference type="InterPro" id="IPR035994">
    <property type="entry name" value="Nucleoside_phosphorylase_sf"/>
</dbReference>
<dbReference type="NCBIfam" id="NF006054">
    <property type="entry name" value="PRK08202.1"/>
    <property type="match status" value="1"/>
</dbReference>
<evidence type="ECO:0000256" key="4">
    <source>
        <dbReference type="ARBA" id="ARBA00022676"/>
    </source>
</evidence>
<feature type="binding site" evidence="8">
    <location>
        <position position="33"/>
    </location>
    <ligand>
        <name>phosphate</name>
        <dbReference type="ChEBI" id="CHEBI:43474"/>
    </ligand>
</feature>
<dbReference type="GO" id="GO:0004731">
    <property type="term" value="F:purine-nucleoside phosphorylase activity"/>
    <property type="evidence" value="ECO:0007669"/>
    <property type="project" value="UniProtKB-EC"/>
</dbReference>
<feature type="binding site" evidence="8">
    <location>
        <position position="117"/>
    </location>
    <ligand>
        <name>phosphate</name>
        <dbReference type="ChEBI" id="CHEBI:43474"/>
    </ligand>
</feature>
<accession>A0A6P2CC36</accession>
<evidence type="ECO:0000256" key="7">
    <source>
        <dbReference type="PIRNR" id="PIRNR000477"/>
    </source>
</evidence>
<dbReference type="UniPathway" id="UPA00606"/>